<evidence type="ECO:0000256" key="2">
    <source>
        <dbReference type="ARBA" id="ARBA00022837"/>
    </source>
</evidence>
<feature type="region of interest" description="Disordered" evidence="3">
    <location>
        <begin position="242"/>
        <end position="270"/>
    </location>
</feature>
<dbReference type="InterPro" id="IPR002048">
    <property type="entry name" value="EF_hand_dom"/>
</dbReference>
<dbReference type="InterPro" id="IPR050230">
    <property type="entry name" value="CALM/Myosin/TropC-like"/>
</dbReference>
<evidence type="ECO:0000259" key="4">
    <source>
        <dbReference type="PROSITE" id="PS50222"/>
    </source>
</evidence>
<evidence type="ECO:0000256" key="1">
    <source>
        <dbReference type="ARBA" id="ARBA00022737"/>
    </source>
</evidence>
<proteinExistence type="predicted"/>
<feature type="domain" description="EF-hand" evidence="4">
    <location>
        <begin position="100"/>
        <end position="135"/>
    </location>
</feature>
<feature type="domain" description="EF-hand" evidence="4">
    <location>
        <begin position="213"/>
        <end position="248"/>
    </location>
</feature>
<dbReference type="PANTHER" id="PTHR23048">
    <property type="entry name" value="MYOSIN LIGHT CHAIN 1, 3"/>
    <property type="match status" value="1"/>
</dbReference>
<dbReference type="GO" id="GO:0016460">
    <property type="term" value="C:myosin II complex"/>
    <property type="evidence" value="ECO:0007669"/>
    <property type="project" value="TreeGrafter"/>
</dbReference>
<accession>A0A226E6J1</accession>
<feature type="domain" description="EF-hand" evidence="4">
    <location>
        <begin position="136"/>
        <end position="171"/>
    </location>
</feature>
<dbReference type="Gene3D" id="1.10.238.10">
    <property type="entry name" value="EF-hand"/>
    <property type="match status" value="3"/>
</dbReference>
<keyword evidence="6" id="KW-1185">Reference proteome</keyword>
<dbReference type="PROSITE" id="PS50222">
    <property type="entry name" value="EF_HAND_2"/>
    <property type="match status" value="4"/>
</dbReference>
<comment type="caution">
    <text evidence="5">The sequence shown here is derived from an EMBL/GenBank/DDBJ whole genome shotgun (WGS) entry which is preliminary data.</text>
</comment>
<dbReference type="CDD" id="cd00051">
    <property type="entry name" value="EFh"/>
    <property type="match status" value="2"/>
</dbReference>
<dbReference type="PROSITE" id="PS00018">
    <property type="entry name" value="EF_HAND_1"/>
    <property type="match status" value="2"/>
</dbReference>
<dbReference type="EMBL" id="LNIX01000006">
    <property type="protein sequence ID" value="OXA52960.1"/>
    <property type="molecule type" value="Genomic_DNA"/>
</dbReference>
<keyword evidence="2" id="KW-0106">Calcium</keyword>
<evidence type="ECO:0000313" key="5">
    <source>
        <dbReference type="EMBL" id="OXA52960.1"/>
    </source>
</evidence>
<feature type="compositionally biased region" description="Polar residues" evidence="3">
    <location>
        <begin position="258"/>
        <end position="270"/>
    </location>
</feature>
<dbReference type="OMA" id="KICSANI"/>
<dbReference type="SUPFAM" id="SSF47473">
    <property type="entry name" value="EF-hand"/>
    <property type="match status" value="1"/>
</dbReference>
<dbReference type="Pfam" id="PF13499">
    <property type="entry name" value="EF-hand_7"/>
    <property type="match status" value="2"/>
</dbReference>
<dbReference type="SMART" id="SM00054">
    <property type="entry name" value="EFh"/>
    <property type="match status" value="4"/>
</dbReference>
<feature type="region of interest" description="Disordered" evidence="3">
    <location>
        <begin position="33"/>
        <end position="75"/>
    </location>
</feature>
<name>A0A226E6J1_FOLCA</name>
<feature type="compositionally biased region" description="Acidic residues" evidence="3">
    <location>
        <begin position="245"/>
        <end position="254"/>
    </location>
</feature>
<dbReference type="FunFam" id="1.10.238.10:FF:000001">
    <property type="entry name" value="Calmodulin 1"/>
    <property type="match status" value="1"/>
</dbReference>
<evidence type="ECO:0000256" key="3">
    <source>
        <dbReference type="SAM" id="MobiDB-lite"/>
    </source>
</evidence>
<feature type="compositionally biased region" description="Low complexity" evidence="3">
    <location>
        <begin position="58"/>
        <end position="69"/>
    </location>
</feature>
<dbReference type="OrthoDB" id="26525at2759"/>
<keyword evidence="1" id="KW-0677">Repeat</keyword>
<dbReference type="AlphaFoldDB" id="A0A226E6J1"/>
<protein>
    <submittedName>
        <fullName evidence="5">Calmodulin</fullName>
    </submittedName>
</protein>
<dbReference type="InterPro" id="IPR018247">
    <property type="entry name" value="EF_Hand_1_Ca_BS"/>
</dbReference>
<dbReference type="InterPro" id="IPR011992">
    <property type="entry name" value="EF-hand-dom_pair"/>
</dbReference>
<feature type="domain" description="EF-hand" evidence="4">
    <location>
        <begin position="177"/>
        <end position="212"/>
    </location>
</feature>
<dbReference type="Proteomes" id="UP000198287">
    <property type="component" value="Unassembled WGS sequence"/>
</dbReference>
<dbReference type="STRING" id="158441.A0A226E6J1"/>
<sequence length="270" mass="29849">MCAYRDKFRQPLTNIRRWITDLGHSPIVSGLGGNRSDGFVPPGSPAKCPIASPGGENSTSSFMDSPSPSRMQEQQGDLELGNIKQSLDSIKICSANISKTQMKEFREAFGFFDKDGDGFITSEELGIVMRSLGQFASEDELKEMLKEVDINGDGLFSLDEFVEIVSNYSGNTGEKPDEEQELRDAFRIFDKHSRGFISASDLRAVLHCLGEDLSEDEIEDMIKEVDVDGDGRIDFNEFVRALGEPDPDESEPEDNDVRGSTETAGDQLQI</sequence>
<dbReference type="GO" id="GO:0005509">
    <property type="term" value="F:calcium ion binding"/>
    <property type="evidence" value="ECO:0007669"/>
    <property type="project" value="InterPro"/>
</dbReference>
<gene>
    <name evidence="5" type="ORF">Fcan01_12822</name>
</gene>
<organism evidence="5 6">
    <name type="scientific">Folsomia candida</name>
    <name type="common">Springtail</name>
    <dbReference type="NCBI Taxonomy" id="158441"/>
    <lineage>
        <taxon>Eukaryota</taxon>
        <taxon>Metazoa</taxon>
        <taxon>Ecdysozoa</taxon>
        <taxon>Arthropoda</taxon>
        <taxon>Hexapoda</taxon>
        <taxon>Collembola</taxon>
        <taxon>Entomobryomorpha</taxon>
        <taxon>Isotomoidea</taxon>
        <taxon>Isotomidae</taxon>
        <taxon>Proisotominae</taxon>
        <taxon>Folsomia</taxon>
    </lineage>
</organism>
<evidence type="ECO:0000313" key="6">
    <source>
        <dbReference type="Proteomes" id="UP000198287"/>
    </source>
</evidence>
<reference evidence="5 6" key="1">
    <citation type="submission" date="2015-12" db="EMBL/GenBank/DDBJ databases">
        <title>The genome of Folsomia candida.</title>
        <authorList>
            <person name="Faddeeva A."/>
            <person name="Derks M.F."/>
            <person name="Anvar Y."/>
            <person name="Smit S."/>
            <person name="Van Straalen N."/>
            <person name="Roelofs D."/>
        </authorList>
    </citation>
    <scope>NUCLEOTIDE SEQUENCE [LARGE SCALE GENOMIC DNA]</scope>
    <source>
        <strain evidence="5 6">VU population</strain>
        <tissue evidence="5">Whole body</tissue>
    </source>
</reference>
<dbReference type="PANTHER" id="PTHR23048:SF0">
    <property type="entry name" value="CALMODULIN LIKE 3"/>
    <property type="match status" value="1"/>
</dbReference>